<dbReference type="RefSeq" id="WP_071633065.1">
    <property type="nucleotide sequence ID" value="NZ_MOEC01000021.1"/>
</dbReference>
<evidence type="ECO:0000313" key="2">
    <source>
        <dbReference type="EMBL" id="OIS91981.1"/>
    </source>
</evidence>
<dbReference type="Pfam" id="PF14345">
    <property type="entry name" value="GDYXXLXY"/>
    <property type="match status" value="1"/>
</dbReference>
<dbReference type="AlphaFoldDB" id="A0A1J6HG64"/>
<dbReference type="EMBL" id="MOEC01000021">
    <property type="protein sequence ID" value="OIS91981.1"/>
    <property type="molecule type" value="Genomic_DNA"/>
</dbReference>
<dbReference type="OrthoDB" id="4868247at2"/>
<dbReference type="InterPro" id="IPR025833">
    <property type="entry name" value="GDYXXLXY"/>
</dbReference>
<evidence type="ECO:0000313" key="3">
    <source>
        <dbReference type="Proteomes" id="UP000182985"/>
    </source>
</evidence>
<evidence type="ECO:0000256" key="1">
    <source>
        <dbReference type="SAM" id="Phobius"/>
    </source>
</evidence>
<name>A0A1J6HG64_9HYPH</name>
<proteinExistence type="predicted"/>
<accession>A0A1J6HG64</accession>
<protein>
    <recommendedName>
        <fullName evidence="4">Membrane-anchored protein</fullName>
    </recommendedName>
</protein>
<keyword evidence="1" id="KW-1133">Transmembrane helix</keyword>
<feature type="transmembrane region" description="Helical" evidence="1">
    <location>
        <begin position="7"/>
        <end position="27"/>
    </location>
</feature>
<comment type="caution">
    <text evidence="2">The sequence shown here is derived from an EMBL/GenBank/DDBJ whole genome shotgun (WGS) entry which is preliminary data.</text>
</comment>
<reference evidence="2 3" key="1">
    <citation type="submission" date="2016-10" db="EMBL/GenBank/DDBJ databases">
        <title>The Draft Genome Sequence of the Potato Rhizosphere Bacteria Ochrobactrum sp. IPA7.2.</title>
        <authorList>
            <person name="Gogoleva N.E."/>
            <person name="Khlopko Y.A."/>
            <person name="Burygin G.L."/>
            <person name="Plotnikov A.O."/>
        </authorList>
    </citation>
    <scope>NUCLEOTIDE SEQUENCE [LARGE SCALE GENOMIC DNA]</scope>
    <source>
        <strain evidence="2 3">IPA7.2</strain>
    </source>
</reference>
<evidence type="ECO:0008006" key="4">
    <source>
        <dbReference type="Google" id="ProtNLM"/>
    </source>
</evidence>
<keyword evidence="1" id="KW-0812">Transmembrane</keyword>
<keyword evidence="1" id="KW-0472">Membrane</keyword>
<sequence length="189" mass="20985">MTIRLKWLYVGATITALLQTGILYAGIEKRASVLRSGAEVTLRTEPFDPRDLMRGDYVVLGYEISSLSRKDIQGEHPAGSRTVYVAVKPDTNGIARFSRASFVPLSDLSSGEEQIRGEAAYSISDDAESNIRLNFGIERYYVPEGQGRAIEDSQRERRITAVVAVDPNGTPVIKALQEDGRQLYQEPLY</sequence>
<gene>
    <name evidence="2" type="ORF">BLA27_18900</name>
</gene>
<keyword evidence="3" id="KW-1185">Reference proteome</keyword>
<organism evidence="2 3">
    <name type="scientific">Brucella cytisi</name>
    <dbReference type="NCBI Taxonomy" id="407152"/>
    <lineage>
        <taxon>Bacteria</taxon>
        <taxon>Pseudomonadati</taxon>
        <taxon>Pseudomonadota</taxon>
        <taxon>Alphaproteobacteria</taxon>
        <taxon>Hyphomicrobiales</taxon>
        <taxon>Brucellaceae</taxon>
        <taxon>Brucella/Ochrobactrum group</taxon>
        <taxon>Brucella</taxon>
    </lineage>
</organism>
<dbReference type="Proteomes" id="UP000182985">
    <property type="component" value="Unassembled WGS sequence"/>
</dbReference>